<proteinExistence type="inferred from homology"/>
<accession>A0A8J3F9K8</accession>
<keyword evidence="2 6" id="KW-1133">Transmembrane helix</keyword>
<organism evidence="10 11">
    <name type="scientific">Pilimelia anulata</name>
    <dbReference type="NCBI Taxonomy" id="53371"/>
    <lineage>
        <taxon>Bacteria</taxon>
        <taxon>Bacillati</taxon>
        <taxon>Actinomycetota</taxon>
        <taxon>Actinomycetes</taxon>
        <taxon>Micromonosporales</taxon>
        <taxon>Micromonosporaceae</taxon>
        <taxon>Pilimelia</taxon>
    </lineage>
</organism>
<comment type="caution">
    <text evidence="10">The sequence shown here is derived from an EMBL/GenBank/DDBJ whole genome shotgun (WGS) entry which is preliminary data.</text>
</comment>
<dbReference type="PROSITE" id="PS50885">
    <property type="entry name" value="HAMP"/>
    <property type="match status" value="1"/>
</dbReference>
<name>A0A8J3F9K8_9ACTN</name>
<dbReference type="GO" id="GO:0016020">
    <property type="term" value="C:membrane"/>
    <property type="evidence" value="ECO:0007669"/>
    <property type="project" value="InterPro"/>
</dbReference>
<evidence type="ECO:0000256" key="2">
    <source>
        <dbReference type="ARBA" id="ARBA00022989"/>
    </source>
</evidence>
<dbReference type="Proteomes" id="UP000649739">
    <property type="component" value="Unassembled WGS sequence"/>
</dbReference>
<keyword evidence="1 6" id="KW-0812">Transmembrane</keyword>
<reference evidence="10" key="2">
    <citation type="submission" date="2020-09" db="EMBL/GenBank/DDBJ databases">
        <authorList>
            <person name="Sun Q."/>
            <person name="Ohkuma M."/>
        </authorList>
    </citation>
    <scope>NUCLEOTIDE SEQUENCE</scope>
    <source>
        <strain evidence="10">JCM 3090</strain>
    </source>
</reference>
<sequence>MAMGAWLSSRSITAKLGGVAGLALAAVAVTTTVAAIGLTNAADRAQDSAAAGARVRAQMEADMAHDAIRSDVLRLRLATDPAERREATADLAEHSKILRDQVADFRDGGYHPDVRAAAAVVLPEVDRYVTLANEVARLATAGADSGAAAGRFQVSFAAVEDGMPAITDALEAEATAAARAVGDQRTTAMWLLGIAALGAAVILLVGIRWVLASIRRPLREVSAVLRAMADGDLTREPMVTSEDEIGAMAEALCRTLESLRTAVGAVTHSAEQLGTSAGEMSGLADRIAAAAGDASAQAGTVTETSTEVSHNISVVARGGEELGQSITEIARNAEDAVRVAGEAVQMAQQTNAGMVKLDESSAEIGSVVQTINSIAEQTNLLALNATIEAARAGEAGKGFAVVAGEVKDLAQETARATEDIAARVRTMQEDTARAVDGIAQIASIIERINSYQTTIASAVTEQSATAAEMHRSMAVAADRGEQITQSMHGLSRAAEVSAGEAAASRAGAGRLSSLSEELVALVRAFKY</sequence>
<keyword evidence="7" id="KW-0732">Signal</keyword>
<evidence type="ECO:0000256" key="6">
    <source>
        <dbReference type="SAM" id="Phobius"/>
    </source>
</evidence>
<feature type="signal peptide" evidence="7">
    <location>
        <begin position="1"/>
        <end position="25"/>
    </location>
</feature>
<evidence type="ECO:0000313" key="10">
    <source>
        <dbReference type="EMBL" id="GGJ87536.1"/>
    </source>
</evidence>
<evidence type="ECO:0000259" key="8">
    <source>
        <dbReference type="PROSITE" id="PS50111"/>
    </source>
</evidence>
<dbReference type="PANTHER" id="PTHR32089">
    <property type="entry name" value="METHYL-ACCEPTING CHEMOTAXIS PROTEIN MCPB"/>
    <property type="match status" value="1"/>
</dbReference>
<dbReference type="Pfam" id="PF00672">
    <property type="entry name" value="HAMP"/>
    <property type="match status" value="1"/>
</dbReference>
<dbReference type="AlphaFoldDB" id="A0A8J3F9K8"/>
<protein>
    <submittedName>
        <fullName evidence="10">Methyl-accepting chemotaxis protein</fullName>
    </submittedName>
</protein>
<dbReference type="CDD" id="cd06225">
    <property type="entry name" value="HAMP"/>
    <property type="match status" value="1"/>
</dbReference>
<keyword evidence="11" id="KW-1185">Reference proteome</keyword>
<evidence type="ECO:0000256" key="3">
    <source>
        <dbReference type="ARBA" id="ARBA00023224"/>
    </source>
</evidence>
<dbReference type="SUPFAM" id="SSF58104">
    <property type="entry name" value="Methyl-accepting chemotaxis protein (MCP) signaling domain"/>
    <property type="match status" value="1"/>
</dbReference>
<feature type="chain" id="PRO_5039489632" evidence="7">
    <location>
        <begin position="26"/>
        <end position="527"/>
    </location>
</feature>
<keyword evidence="3 5" id="KW-0807">Transducer</keyword>
<dbReference type="Pfam" id="PF00015">
    <property type="entry name" value="MCPsignal"/>
    <property type="match status" value="1"/>
</dbReference>
<dbReference type="Gene3D" id="1.10.287.950">
    <property type="entry name" value="Methyl-accepting chemotaxis protein"/>
    <property type="match status" value="1"/>
</dbReference>
<dbReference type="InterPro" id="IPR004089">
    <property type="entry name" value="MCPsignal_dom"/>
</dbReference>
<feature type="domain" description="HAMP" evidence="9">
    <location>
        <begin position="212"/>
        <end position="264"/>
    </location>
</feature>
<evidence type="ECO:0000256" key="5">
    <source>
        <dbReference type="PROSITE-ProRule" id="PRU00284"/>
    </source>
</evidence>
<comment type="similarity">
    <text evidence="4">Belongs to the methyl-accepting chemotaxis (MCP) protein family.</text>
</comment>
<evidence type="ECO:0000256" key="7">
    <source>
        <dbReference type="SAM" id="SignalP"/>
    </source>
</evidence>
<feature type="transmembrane region" description="Helical" evidence="6">
    <location>
        <begin position="188"/>
        <end position="211"/>
    </location>
</feature>
<feature type="domain" description="Methyl-accepting transducer" evidence="8">
    <location>
        <begin position="269"/>
        <end position="505"/>
    </location>
</feature>
<dbReference type="GO" id="GO:0007165">
    <property type="term" value="P:signal transduction"/>
    <property type="evidence" value="ECO:0007669"/>
    <property type="project" value="UniProtKB-KW"/>
</dbReference>
<gene>
    <name evidence="10" type="ORF">GCM10010123_16400</name>
</gene>
<dbReference type="PANTHER" id="PTHR32089:SF112">
    <property type="entry name" value="LYSOZYME-LIKE PROTEIN-RELATED"/>
    <property type="match status" value="1"/>
</dbReference>
<evidence type="ECO:0000256" key="1">
    <source>
        <dbReference type="ARBA" id="ARBA00022692"/>
    </source>
</evidence>
<dbReference type="InterPro" id="IPR003660">
    <property type="entry name" value="HAMP_dom"/>
</dbReference>
<dbReference type="RefSeq" id="WP_189169476.1">
    <property type="nucleotide sequence ID" value="NZ_BMQB01000003.1"/>
</dbReference>
<evidence type="ECO:0000256" key="4">
    <source>
        <dbReference type="ARBA" id="ARBA00029447"/>
    </source>
</evidence>
<dbReference type="PROSITE" id="PS50111">
    <property type="entry name" value="CHEMOTAXIS_TRANSDUC_2"/>
    <property type="match status" value="1"/>
</dbReference>
<reference evidence="10" key="1">
    <citation type="journal article" date="2014" name="Int. J. Syst. Evol. Microbiol.">
        <title>Complete genome sequence of Corynebacterium casei LMG S-19264T (=DSM 44701T), isolated from a smear-ripened cheese.</title>
        <authorList>
            <consortium name="US DOE Joint Genome Institute (JGI-PGF)"/>
            <person name="Walter F."/>
            <person name="Albersmeier A."/>
            <person name="Kalinowski J."/>
            <person name="Ruckert C."/>
        </authorList>
    </citation>
    <scope>NUCLEOTIDE SEQUENCE</scope>
    <source>
        <strain evidence="10">JCM 3090</strain>
    </source>
</reference>
<dbReference type="SMART" id="SM00304">
    <property type="entry name" value="HAMP"/>
    <property type="match status" value="1"/>
</dbReference>
<evidence type="ECO:0000259" key="9">
    <source>
        <dbReference type="PROSITE" id="PS50885"/>
    </source>
</evidence>
<keyword evidence="6" id="KW-0472">Membrane</keyword>
<evidence type="ECO:0000313" key="11">
    <source>
        <dbReference type="Proteomes" id="UP000649739"/>
    </source>
</evidence>
<dbReference type="EMBL" id="BMQB01000003">
    <property type="protein sequence ID" value="GGJ87536.1"/>
    <property type="molecule type" value="Genomic_DNA"/>
</dbReference>
<dbReference type="SMART" id="SM00283">
    <property type="entry name" value="MA"/>
    <property type="match status" value="1"/>
</dbReference>